<dbReference type="Proteomes" id="UP000189956">
    <property type="component" value="Unassembled WGS sequence"/>
</dbReference>
<accession>A0A099WXN9</accession>
<keyword evidence="1" id="KW-0805">Transcription regulation</keyword>
<dbReference type="GO" id="GO:0003677">
    <property type="term" value="F:DNA binding"/>
    <property type="evidence" value="ECO:0007669"/>
    <property type="project" value="UniProtKB-KW"/>
</dbReference>
<reference evidence="5 7" key="1">
    <citation type="submission" date="2014-08" db="EMBL/GenBank/DDBJ databases">
        <title>Porphyromonas cangingivalis strain:COT-109_OH1386 Genome sequencing.</title>
        <authorList>
            <person name="Wallis C."/>
            <person name="Deusch O."/>
            <person name="O'Flynn C."/>
            <person name="Davis I."/>
            <person name="Jospin G."/>
            <person name="Darling A.E."/>
            <person name="Coil D.A."/>
            <person name="Alexiev A."/>
            <person name="Horsfall A."/>
            <person name="Kirkwood N."/>
            <person name="Harris S."/>
            <person name="Eisen J.A."/>
        </authorList>
    </citation>
    <scope>NUCLEOTIDE SEQUENCE [LARGE SCALE GENOMIC DNA]</scope>
    <source>
        <strain evidence="7">COT-109 OH1386</strain>
        <strain evidence="5">COT-109_OH1386</strain>
    </source>
</reference>
<organism evidence="5 7">
    <name type="scientific">Porphyromonas cangingivalis</name>
    <dbReference type="NCBI Taxonomy" id="36874"/>
    <lineage>
        <taxon>Bacteria</taxon>
        <taxon>Pseudomonadati</taxon>
        <taxon>Bacteroidota</taxon>
        <taxon>Bacteroidia</taxon>
        <taxon>Bacteroidales</taxon>
        <taxon>Porphyromonadaceae</taxon>
        <taxon>Porphyromonas</taxon>
    </lineage>
</organism>
<gene>
    <name evidence="5" type="ORF">HQ35_02205</name>
    <name evidence="6" type="ORF">SAMN02745205_00701</name>
</gene>
<dbReference type="RefSeq" id="WP_025837765.1">
    <property type="nucleotide sequence ID" value="NZ_FUWL01000005.1"/>
</dbReference>
<evidence type="ECO:0000313" key="8">
    <source>
        <dbReference type="Proteomes" id="UP000189956"/>
    </source>
</evidence>
<evidence type="ECO:0000313" key="5">
    <source>
        <dbReference type="EMBL" id="KGN82391.1"/>
    </source>
</evidence>
<dbReference type="PANTHER" id="PTHR44688">
    <property type="entry name" value="DNA-BINDING TRANSCRIPTIONAL ACTIVATOR DEVR_DOSR"/>
    <property type="match status" value="1"/>
</dbReference>
<dbReference type="SUPFAM" id="SSF46894">
    <property type="entry name" value="C-terminal effector domain of the bipartite response regulators"/>
    <property type="match status" value="1"/>
</dbReference>
<evidence type="ECO:0000256" key="1">
    <source>
        <dbReference type="ARBA" id="ARBA00023015"/>
    </source>
</evidence>
<dbReference type="STRING" id="36874.HQ34_04595"/>
<dbReference type="CDD" id="cd06170">
    <property type="entry name" value="LuxR_C_like"/>
    <property type="match status" value="1"/>
</dbReference>
<dbReference type="PANTHER" id="PTHR44688:SF16">
    <property type="entry name" value="DNA-BINDING TRANSCRIPTIONAL ACTIVATOR DEVR_DOSR"/>
    <property type="match status" value="1"/>
</dbReference>
<feature type="domain" description="HTH luxR-type" evidence="4">
    <location>
        <begin position="127"/>
        <end position="192"/>
    </location>
</feature>
<evidence type="ECO:0000256" key="3">
    <source>
        <dbReference type="ARBA" id="ARBA00023163"/>
    </source>
</evidence>
<sequence>MTPRTYKVVVAIPSTLIQNFVEAQFRKTVAFKSKLTLCNDIYTLPDLLKAETPDIVVTSPNVVGDVMLPLVKERLGLPDCKFIAVCVGSMDEQLLRNYDGKFLITDKENDFIENIEKLLYEEVDEQEDLKENTLTPREKDIVVCVVKGMTNKEIASELYLSTHTVITHRRNIAKKLQIHSPAGLTIYAIVNNLVELSDIRDI</sequence>
<dbReference type="Pfam" id="PF00196">
    <property type="entry name" value="GerE"/>
    <property type="match status" value="1"/>
</dbReference>
<dbReference type="SMART" id="SM00421">
    <property type="entry name" value="HTH_LUXR"/>
    <property type="match status" value="1"/>
</dbReference>
<dbReference type="InterPro" id="IPR036388">
    <property type="entry name" value="WH-like_DNA-bd_sf"/>
</dbReference>
<dbReference type="EMBL" id="JQJD01000010">
    <property type="protein sequence ID" value="KGN82391.1"/>
    <property type="molecule type" value="Genomic_DNA"/>
</dbReference>
<dbReference type="eggNOG" id="COG2197">
    <property type="taxonomic scope" value="Bacteria"/>
</dbReference>
<keyword evidence="3" id="KW-0804">Transcription</keyword>
<keyword evidence="7" id="KW-1185">Reference proteome</keyword>
<name>A0A099WXN9_PORCN</name>
<evidence type="ECO:0000313" key="7">
    <source>
        <dbReference type="Proteomes" id="UP000030125"/>
    </source>
</evidence>
<evidence type="ECO:0000313" key="6">
    <source>
        <dbReference type="EMBL" id="SJZ41121.1"/>
    </source>
</evidence>
<protein>
    <submittedName>
        <fullName evidence="6">DNA-binding response regulator, NarL/FixJ family, contains REC and HTH domains</fullName>
    </submittedName>
</protein>
<dbReference type="InterPro" id="IPR016032">
    <property type="entry name" value="Sig_transdc_resp-reg_C-effctor"/>
</dbReference>
<dbReference type="OrthoDB" id="9797341at2"/>
<dbReference type="GO" id="GO:0006355">
    <property type="term" value="P:regulation of DNA-templated transcription"/>
    <property type="evidence" value="ECO:0007669"/>
    <property type="project" value="InterPro"/>
</dbReference>
<dbReference type="Proteomes" id="UP000030125">
    <property type="component" value="Unassembled WGS sequence"/>
</dbReference>
<dbReference type="PRINTS" id="PR00038">
    <property type="entry name" value="HTHLUXR"/>
</dbReference>
<proteinExistence type="predicted"/>
<dbReference type="EMBL" id="FUWL01000005">
    <property type="protein sequence ID" value="SJZ41121.1"/>
    <property type="molecule type" value="Genomic_DNA"/>
</dbReference>
<dbReference type="PROSITE" id="PS50043">
    <property type="entry name" value="HTH_LUXR_2"/>
    <property type="match status" value="1"/>
</dbReference>
<dbReference type="PROSITE" id="PS00622">
    <property type="entry name" value="HTH_LUXR_1"/>
    <property type="match status" value="1"/>
</dbReference>
<dbReference type="Gene3D" id="1.10.10.10">
    <property type="entry name" value="Winged helix-like DNA-binding domain superfamily/Winged helix DNA-binding domain"/>
    <property type="match status" value="1"/>
</dbReference>
<evidence type="ECO:0000259" key="4">
    <source>
        <dbReference type="PROSITE" id="PS50043"/>
    </source>
</evidence>
<evidence type="ECO:0000256" key="2">
    <source>
        <dbReference type="ARBA" id="ARBA00023125"/>
    </source>
</evidence>
<reference evidence="6 8" key="2">
    <citation type="submission" date="2017-02" db="EMBL/GenBank/DDBJ databases">
        <authorList>
            <person name="Peterson S.W."/>
        </authorList>
    </citation>
    <scope>NUCLEOTIDE SEQUENCE [LARGE SCALE GENOMIC DNA]</scope>
    <source>
        <strain evidence="6 8">ATCC 700135</strain>
    </source>
</reference>
<dbReference type="InterPro" id="IPR000792">
    <property type="entry name" value="Tscrpt_reg_LuxR_C"/>
</dbReference>
<dbReference type="AlphaFoldDB" id="A0A099WXN9"/>
<keyword evidence="2 6" id="KW-0238">DNA-binding</keyword>